<dbReference type="OrthoDB" id="9968152at2"/>
<dbReference type="EMBL" id="CP000285">
    <property type="protein sequence ID" value="ABE59057.1"/>
    <property type="molecule type" value="Genomic_DNA"/>
</dbReference>
<gene>
    <name evidence="2" type="ordered locus">Csal_1705</name>
</gene>
<evidence type="ECO:0000256" key="1">
    <source>
        <dbReference type="SAM" id="SignalP"/>
    </source>
</evidence>
<sequence length="119" mass="13206">MRKWIAVPILAWVTTAGAQMGPGDCLSVSINWMNYIGPLGASNISDEKLREAKQALLDVRPDMPEDLGRAVDRLVAANEELAENPKSWEDPSHPLNTGEFEEISLMYEKAIRKACPEPE</sequence>
<dbReference type="AlphaFoldDB" id="Q1QWV1"/>
<reference evidence="2 3" key="1">
    <citation type="journal article" date="2011" name="Stand. Genomic Sci.">
        <title>Complete genome sequence of the halophilic and highly halotolerant Chromohalobacter salexigens type strain (1H11(T)).</title>
        <authorList>
            <person name="Copeland A."/>
            <person name="O'Connor K."/>
            <person name="Lucas S."/>
            <person name="Lapidus A."/>
            <person name="Berry K.W."/>
            <person name="Detter J.C."/>
            <person name="Del Rio T.G."/>
            <person name="Hammon N."/>
            <person name="Dalin E."/>
            <person name="Tice H."/>
            <person name="Pitluck S."/>
            <person name="Bruce D."/>
            <person name="Goodwin L."/>
            <person name="Han C."/>
            <person name="Tapia R."/>
            <person name="Saunders E."/>
            <person name="Schmutz J."/>
            <person name="Brettin T."/>
            <person name="Larimer F."/>
            <person name="Land M."/>
            <person name="Hauser L."/>
            <person name="Vargas C."/>
            <person name="Nieto J.J."/>
            <person name="Kyrpides N.C."/>
            <person name="Ivanova N."/>
            <person name="Goker M."/>
            <person name="Klenk H.P."/>
            <person name="Csonka L.N."/>
            <person name="Woyke T."/>
        </authorList>
    </citation>
    <scope>NUCLEOTIDE SEQUENCE [LARGE SCALE GENOMIC DNA]</scope>
    <source>
        <strain evidence="3">ATCC BAA-138 / DSM 3043 / CIP 106854 / NCIMB 13768 / 1H11</strain>
    </source>
</reference>
<feature type="chain" id="PRO_5004196056" evidence="1">
    <location>
        <begin position="19"/>
        <end position="119"/>
    </location>
</feature>
<dbReference type="KEGG" id="csa:Csal_1705"/>
<dbReference type="RefSeq" id="WP_011507003.1">
    <property type="nucleotide sequence ID" value="NC_007963.1"/>
</dbReference>
<protein>
    <submittedName>
        <fullName evidence="2">Uncharacterized protein</fullName>
    </submittedName>
</protein>
<dbReference type="Proteomes" id="UP000000239">
    <property type="component" value="Chromosome"/>
</dbReference>
<dbReference type="GeneID" id="95334419"/>
<organism evidence="2 3">
    <name type="scientific">Chromohalobacter israelensis (strain ATCC BAA-138 / DSM 3043 / CIP 106854 / NCIMB 13768 / 1H11)</name>
    <name type="common">Chromohalobacter salexigens</name>
    <dbReference type="NCBI Taxonomy" id="290398"/>
    <lineage>
        <taxon>Bacteria</taxon>
        <taxon>Pseudomonadati</taxon>
        <taxon>Pseudomonadota</taxon>
        <taxon>Gammaproteobacteria</taxon>
        <taxon>Oceanospirillales</taxon>
        <taxon>Halomonadaceae</taxon>
        <taxon>Chromohalobacter</taxon>
    </lineage>
</organism>
<proteinExistence type="predicted"/>
<evidence type="ECO:0000313" key="3">
    <source>
        <dbReference type="Proteomes" id="UP000000239"/>
    </source>
</evidence>
<name>Q1QWV1_CHRI1</name>
<dbReference type="HOGENOM" id="CLU_2057208_0_0_6"/>
<keyword evidence="1" id="KW-0732">Signal</keyword>
<feature type="signal peptide" evidence="1">
    <location>
        <begin position="1"/>
        <end position="18"/>
    </location>
</feature>
<accession>Q1QWV1</accession>
<keyword evidence="3" id="KW-1185">Reference proteome</keyword>
<evidence type="ECO:0000313" key="2">
    <source>
        <dbReference type="EMBL" id="ABE59057.1"/>
    </source>
</evidence>